<dbReference type="Gene3D" id="1.10.4030.10">
    <property type="entry name" value="Porin chaperone SurA, peptide-binding domain"/>
    <property type="match status" value="1"/>
</dbReference>
<feature type="compositionally biased region" description="Basic and acidic residues" evidence="7">
    <location>
        <begin position="354"/>
        <end position="365"/>
    </location>
</feature>
<accession>A0A2M7G5A9</accession>
<evidence type="ECO:0000256" key="4">
    <source>
        <dbReference type="ARBA" id="ARBA00023110"/>
    </source>
</evidence>
<proteinExistence type="predicted"/>
<evidence type="ECO:0000259" key="8">
    <source>
        <dbReference type="PROSITE" id="PS50198"/>
    </source>
</evidence>
<evidence type="ECO:0000256" key="6">
    <source>
        <dbReference type="PROSITE-ProRule" id="PRU00278"/>
    </source>
</evidence>
<feature type="domain" description="PpiC" evidence="8">
    <location>
        <begin position="191"/>
        <end position="292"/>
    </location>
</feature>
<evidence type="ECO:0000256" key="2">
    <source>
        <dbReference type="ARBA" id="ARBA00013194"/>
    </source>
</evidence>
<dbReference type="GO" id="GO:0003755">
    <property type="term" value="F:peptidyl-prolyl cis-trans isomerase activity"/>
    <property type="evidence" value="ECO:0007669"/>
    <property type="project" value="UniProtKB-KW"/>
</dbReference>
<gene>
    <name evidence="9" type="ORF">COW36_09905</name>
</gene>
<dbReference type="Proteomes" id="UP000231019">
    <property type="component" value="Unassembled WGS sequence"/>
</dbReference>
<reference evidence="9 10" key="1">
    <citation type="submission" date="2017-09" db="EMBL/GenBank/DDBJ databases">
        <title>Depth-based differentiation of microbial function through sediment-hosted aquifers and enrichment of novel symbionts in the deep terrestrial subsurface.</title>
        <authorList>
            <person name="Probst A.J."/>
            <person name="Ladd B."/>
            <person name="Jarett J.K."/>
            <person name="Geller-Mcgrath D.E."/>
            <person name="Sieber C.M."/>
            <person name="Emerson J.B."/>
            <person name="Anantharaman K."/>
            <person name="Thomas B.C."/>
            <person name="Malmstrom R."/>
            <person name="Stieglmeier M."/>
            <person name="Klingl A."/>
            <person name="Woyke T."/>
            <person name="Ryan C.M."/>
            <person name="Banfield J.F."/>
        </authorList>
    </citation>
    <scope>NUCLEOTIDE SEQUENCE [LARGE SCALE GENOMIC DNA]</scope>
    <source>
        <strain evidence="9">CG17_big_fil_post_rev_8_21_14_2_50_48_46</strain>
    </source>
</reference>
<sequence length="384" mass="42561">MIVTEQRKKGSQIGVIAIVATLVIGSAAAAGSFLWAGQTAFAAKVNGQVISTDEFTTYVERAKKQYAGQIGMDFNSAAGQTMLVNLKKNIMNSLVEMSLMKQEAEKMGLKADEAEFKSKFDELLKARYNGDRKAFDEDLERNKYTYTEFETQFKQQILLSKLYQKIIEKVKIEDADLKKYYDEHMDMYKEPEKIKAQHILIKAEEGKKDEEAKALKKAEGILAQLKAGGDFAKLAKANSDDTSNKDNGGDLGAFGKGMMVLPFEEAAWKLKEGELSGPVKTRFGYHIIKRGGLLPAMTKSFDEVKAGIRDQLERERKQKTFEDWLKQLKEKSKIEINEKLTAAPPAPPAGEAGKPGEAKPGETKPGEQPAAPQTETKAGDGHEH</sequence>
<name>A0A2M7G5A9_9BACT</name>
<evidence type="ECO:0000313" key="10">
    <source>
        <dbReference type="Proteomes" id="UP000231019"/>
    </source>
</evidence>
<dbReference type="PROSITE" id="PS50198">
    <property type="entry name" value="PPIC_PPIASE_2"/>
    <property type="match status" value="1"/>
</dbReference>
<dbReference type="InterPro" id="IPR023058">
    <property type="entry name" value="PPIase_PpiC_CS"/>
</dbReference>
<dbReference type="InterPro" id="IPR050245">
    <property type="entry name" value="PrsA_foldase"/>
</dbReference>
<dbReference type="EMBL" id="PFFQ01000027">
    <property type="protein sequence ID" value="PIW17160.1"/>
    <property type="molecule type" value="Genomic_DNA"/>
</dbReference>
<keyword evidence="3" id="KW-0732">Signal</keyword>
<dbReference type="PANTHER" id="PTHR47245">
    <property type="entry name" value="PEPTIDYLPROLYL ISOMERASE"/>
    <property type="match status" value="1"/>
</dbReference>
<dbReference type="Pfam" id="PF13624">
    <property type="entry name" value="SurA_N_3"/>
    <property type="match status" value="1"/>
</dbReference>
<evidence type="ECO:0000256" key="3">
    <source>
        <dbReference type="ARBA" id="ARBA00022729"/>
    </source>
</evidence>
<dbReference type="EC" id="5.2.1.8" evidence="2"/>
<organism evidence="9 10">
    <name type="scientific">bacterium (Candidatus Blackallbacteria) CG17_big_fil_post_rev_8_21_14_2_50_48_46</name>
    <dbReference type="NCBI Taxonomy" id="2014261"/>
    <lineage>
        <taxon>Bacteria</taxon>
        <taxon>Candidatus Blackallbacteria</taxon>
    </lineage>
</organism>
<evidence type="ECO:0000256" key="5">
    <source>
        <dbReference type="ARBA" id="ARBA00023235"/>
    </source>
</evidence>
<dbReference type="PANTHER" id="PTHR47245:SF1">
    <property type="entry name" value="FOLDASE PROTEIN PRSA"/>
    <property type="match status" value="1"/>
</dbReference>
<keyword evidence="4 6" id="KW-0697">Rotamase</keyword>
<dbReference type="SUPFAM" id="SSF109998">
    <property type="entry name" value="Triger factor/SurA peptide-binding domain-like"/>
    <property type="match status" value="1"/>
</dbReference>
<dbReference type="Pfam" id="PF13616">
    <property type="entry name" value="Rotamase_3"/>
    <property type="match status" value="1"/>
</dbReference>
<feature type="region of interest" description="Disordered" evidence="7">
    <location>
        <begin position="336"/>
        <end position="384"/>
    </location>
</feature>
<evidence type="ECO:0000256" key="1">
    <source>
        <dbReference type="ARBA" id="ARBA00000971"/>
    </source>
</evidence>
<dbReference type="InterPro" id="IPR046357">
    <property type="entry name" value="PPIase_dom_sf"/>
</dbReference>
<protein>
    <recommendedName>
        <fullName evidence="2">peptidylprolyl isomerase</fullName>
        <ecNumber evidence="2">5.2.1.8</ecNumber>
    </recommendedName>
</protein>
<dbReference type="AlphaFoldDB" id="A0A2M7G5A9"/>
<evidence type="ECO:0000256" key="7">
    <source>
        <dbReference type="SAM" id="MobiDB-lite"/>
    </source>
</evidence>
<keyword evidence="5 6" id="KW-0413">Isomerase</keyword>
<dbReference type="PROSITE" id="PS01096">
    <property type="entry name" value="PPIC_PPIASE_1"/>
    <property type="match status" value="1"/>
</dbReference>
<dbReference type="Gene3D" id="3.10.50.40">
    <property type="match status" value="1"/>
</dbReference>
<dbReference type="InterPro" id="IPR027304">
    <property type="entry name" value="Trigger_fact/SurA_dom_sf"/>
</dbReference>
<comment type="catalytic activity">
    <reaction evidence="1">
        <text>[protein]-peptidylproline (omega=180) = [protein]-peptidylproline (omega=0)</text>
        <dbReference type="Rhea" id="RHEA:16237"/>
        <dbReference type="Rhea" id="RHEA-COMP:10747"/>
        <dbReference type="Rhea" id="RHEA-COMP:10748"/>
        <dbReference type="ChEBI" id="CHEBI:83833"/>
        <dbReference type="ChEBI" id="CHEBI:83834"/>
        <dbReference type="EC" id="5.2.1.8"/>
    </reaction>
</comment>
<dbReference type="InterPro" id="IPR000297">
    <property type="entry name" value="PPIase_PpiC"/>
</dbReference>
<evidence type="ECO:0000313" key="9">
    <source>
        <dbReference type="EMBL" id="PIW17160.1"/>
    </source>
</evidence>
<dbReference type="SUPFAM" id="SSF54534">
    <property type="entry name" value="FKBP-like"/>
    <property type="match status" value="1"/>
</dbReference>
<comment type="caution">
    <text evidence="9">The sequence shown here is derived from an EMBL/GenBank/DDBJ whole genome shotgun (WGS) entry which is preliminary data.</text>
</comment>